<feature type="non-terminal residue" evidence="2">
    <location>
        <position position="1"/>
    </location>
</feature>
<feature type="compositionally biased region" description="Basic and acidic residues" evidence="1">
    <location>
        <begin position="263"/>
        <end position="273"/>
    </location>
</feature>
<feature type="compositionally biased region" description="Low complexity" evidence="1">
    <location>
        <begin position="24"/>
        <end position="35"/>
    </location>
</feature>
<evidence type="ECO:0000313" key="2">
    <source>
        <dbReference type="EMBL" id="CAA9501129.1"/>
    </source>
</evidence>
<feature type="compositionally biased region" description="Basic residues" evidence="1">
    <location>
        <begin position="135"/>
        <end position="171"/>
    </location>
</feature>
<name>A0A6J4SMW5_9ACTN</name>
<protein>
    <submittedName>
        <fullName evidence="2">Efflux ABC transporter, permease protein</fullName>
    </submittedName>
</protein>
<feature type="region of interest" description="Disordered" evidence="1">
    <location>
        <begin position="220"/>
        <end position="273"/>
    </location>
</feature>
<evidence type="ECO:0000256" key="1">
    <source>
        <dbReference type="SAM" id="MobiDB-lite"/>
    </source>
</evidence>
<feature type="compositionally biased region" description="Acidic residues" evidence="1">
    <location>
        <begin position="1"/>
        <end position="12"/>
    </location>
</feature>
<accession>A0A6J4SMW5</accession>
<sequence>EHPDDAPADDDAACSRRGGGGAAQGARLDAAPAARNPQAGRDGVRLARDAQGQARPRAAARRDDHAGDVRPDVHLPVRRGDRRFDGRIPELHPAGRPRDVHSLHDGVLRHRAEHGPHEGRRRPLPLAADLAPGAARRRAARRHGPLPHRRHRDRRARRRARVSPRCRHRRRAGGDGARARVRLRAVLGLHDARSAAALAQCRDERRLHGDLPADVPQQRLRRARDAARRAEGVRRRQPDLDPVDGVARADARQRRHQRHPHRARDGGGADGDLRAAYDAAVPARL</sequence>
<gene>
    <name evidence="2" type="ORF">AVDCRST_MAG67-1995</name>
</gene>
<feature type="compositionally biased region" description="Basic and acidic residues" evidence="1">
    <location>
        <begin position="223"/>
        <end position="239"/>
    </location>
</feature>
<feature type="compositionally biased region" description="Basic and acidic residues" evidence="1">
    <location>
        <begin position="60"/>
        <end position="90"/>
    </location>
</feature>
<feature type="non-terminal residue" evidence="2">
    <location>
        <position position="285"/>
    </location>
</feature>
<reference evidence="2" key="1">
    <citation type="submission" date="2020-02" db="EMBL/GenBank/DDBJ databases">
        <authorList>
            <person name="Meier V. D."/>
        </authorList>
    </citation>
    <scope>NUCLEOTIDE SEQUENCE</scope>
    <source>
        <strain evidence="2">AVDCRST_MAG67</strain>
    </source>
</reference>
<feature type="compositionally biased region" description="Basic residues" evidence="1">
    <location>
        <begin position="253"/>
        <end position="262"/>
    </location>
</feature>
<feature type="region of interest" description="Disordered" evidence="1">
    <location>
        <begin position="1"/>
        <end position="101"/>
    </location>
</feature>
<dbReference type="AlphaFoldDB" id="A0A6J4SMW5"/>
<organism evidence="2">
    <name type="scientific">uncultured Solirubrobacteraceae bacterium</name>
    <dbReference type="NCBI Taxonomy" id="1162706"/>
    <lineage>
        <taxon>Bacteria</taxon>
        <taxon>Bacillati</taxon>
        <taxon>Actinomycetota</taxon>
        <taxon>Thermoleophilia</taxon>
        <taxon>Solirubrobacterales</taxon>
        <taxon>Solirubrobacteraceae</taxon>
        <taxon>environmental samples</taxon>
    </lineage>
</organism>
<dbReference type="EMBL" id="CADCVQ010000081">
    <property type="protein sequence ID" value="CAA9501129.1"/>
    <property type="molecule type" value="Genomic_DNA"/>
</dbReference>
<proteinExistence type="predicted"/>
<feature type="region of interest" description="Disordered" evidence="1">
    <location>
        <begin position="134"/>
        <end position="177"/>
    </location>
</feature>